<feature type="region of interest" description="Disordered" evidence="1">
    <location>
        <begin position="141"/>
        <end position="165"/>
    </location>
</feature>
<feature type="compositionally biased region" description="Low complexity" evidence="1">
    <location>
        <begin position="141"/>
        <end position="153"/>
    </location>
</feature>
<sequence>MLCITAITVSYSIPCPLVCPFGLVYLFLKHIVDRYNIFFAYSPSRINKHIHGSAVTFVLWAVILLQFNVVFFTGLRAEGFSPMFIFSCVALFLTLLIFVGRISFGWFRHLKPSKYRRFKLRAAMLERQEALDVFQGMVRQSSRGGISPRRGGSLEQCTKPSHESQ</sequence>
<dbReference type="Proteomes" id="UP000735302">
    <property type="component" value="Unassembled WGS sequence"/>
</dbReference>
<keyword evidence="2" id="KW-1133">Transmembrane helix</keyword>
<keyword evidence="2 4" id="KW-0812">Transmembrane</keyword>
<evidence type="ECO:0000256" key="1">
    <source>
        <dbReference type="SAM" id="MobiDB-lite"/>
    </source>
</evidence>
<evidence type="ECO:0000313" key="5">
    <source>
        <dbReference type="Proteomes" id="UP000735302"/>
    </source>
</evidence>
<evidence type="ECO:0000256" key="2">
    <source>
        <dbReference type="SAM" id="Phobius"/>
    </source>
</evidence>
<accession>A0AAV3ZX83</accession>
<dbReference type="PANTHER" id="PTHR13018:SF5">
    <property type="entry name" value="RE44586P"/>
    <property type="match status" value="1"/>
</dbReference>
<feature type="domain" description="CSC1/OSCA1-like 7TM region" evidence="3">
    <location>
        <begin position="1"/>
        <end position="66"/>
    </location>
</feature>
<reference evidence="4 5" key="1">
    <citation type="journal article" date="2021" name="Elife">
        <title>Chloroplast acquisition without the gene transfer in kleptoplastic sea slugs, Plakobranchus ocellatus.</title>
        <authorList>
            <person name="Maeda T."/>
            <person name="Takahashi S."/>
            <person name="Yoshida T."/>
            <person name="Shimamura S."/>
            <person name="Takaki Y."/>
            <person name="Nagai Y."/>
            <person name="Toyoda A."/>
            <person name="Suzuki Y."/>
            <person name="Arimoto A."/>
            <person name="Ishii H."/>
            <person name="Satoh N."/>
            <person name="Nishiyama T."/>
            <person name="Hasebe M."/>
            <person name="Maruyama T."/>
            <person name="Minagawa J."/>
            <person name="Obokata J."/>
            <person name="Shigenobu S."/>
        </authorList>
    </citation>
    <scope>NUCLEOTIDE SEQUENCE [LARGE SCALE GENOMIC DNA]</scope>
</reference>
<dbReference type="GO" id="GO:0005227">
    <property type="term" value="F:calcium-activated cation channel activity"/>
    <property type="evidence" value="ECO:0007669"/>
    <property type="project" value="InterPro"/>
</dbReference>
<evidence type="ECO:0000313" key="4">
    <source>
        <dbReference type="EMBL" id="GFN99160.1"/>
    </source>
</evidence>
<dbReference type="Pfam" id="PF02714">
    <property type="entry name" value="RSN1_7TM"/>
    <property type="match status" value="1"/>
</dbReference>
<feature type="transmembrane region" description="Helical" evidence="2">
    <location>
        <begin position="6"/>
        <end position="28"/>
    </location>
</feature>
<organism evidence="4 5">
    <name type="scientific">Plakobranchus ocellatus</name>
    <dbReference type="NCBI Taxonomy" id="259542"/>
    <lineage>
        <taxon>Eukaryota</taxon>
        <taxon>Metazoa</taxon>
        <taxon>Spiralia</taxon>
        <taxon>Lophotrochozoa</taxon>
        <taxon>Mollusca</taxon>
        <taxon>Gastropoda</taxon>
        <taxon>Heterobranchia</taxon>
        <taxon>Euthyneura</taxon>
        <taxon>Panpulmonata</taxon>
        <taxon>Sacoglossa</taxon>
        <taxon>Placobranchoidea</taxon>
        <taxon>Plakobranchidae</taxon>
        <taxon>Plakobranchus</taxon>
    </lineage>
</organism>
<evidence type="ECO:0000259" key="3">
    <source>
        <dbReference type="Pfam" id="PF02714"/>
    </source>
</evidence>
<proteinExistence type="predicted"/>
<dbReference type="GO" id="GO:0005886">
    <property type="term" value="C:plasma membrane"/>
    <property type="evidence" value="ECO:0007669"/>
    <property type="project" value="TreeGrafter"/>
</dbReference>
<keyword evidence="2" id="KW-0472">Membrane</keyword>
<name>A0AAV3ZX83_9GAST</name>
<dbReference type="EMBL" id="BLXT01002947">
    <property type="protein sequence ID" value="GFN99160.1"/>
    <property type="molecule type" value="Genomic_DNA"/>
</dbReference>
<keyword evidence="5" id="KW-1185">Reference proteome</keyword>
<dbReference type="AlphaFoldDB" id="A0AAV3ZX83"/>
<feature type="transmembrane region" description="Helical" evidence="2">
    <location>
        <begin position="49"/>
        <end position="72"/>
    </location>
</feature>
<dbReference type="PANTHER" id="PTHR13018">
    <property type="entry name" value="PROBABLE MEMBRANE PROTEIN DUF221-RELATED"/>
    <property type="match status" value="1"/>
</dbReference>
<dbReference type="InterPro" id="IPR003864">
    <property type="entry name" value="CSC1/OSCA1-like_7TM"/>
</dbReference>
<protein>
    <submittedName>
        <fullName evidence="4">Transmembrane 63c (Tmem63c), mRNA protein</fullName>
    </submittedName>
</protein>
<dbReference type="InterPro" id="IPR045122">
    <property type="entry name" value="Csc1-like"/>
</dbReference>
<gene>
    <name evidence="4" type="ORF">PoB_002566600</name>
</gene>
<comment type="caution">
    <text evidence="4">The sequence shown here is derived from an EMBL/GenBank/DDBJ whole genome shotgun (WGS) entry which is preliminary data.</text>
</comment>
<feature type="transmembrane region" description="Helical" evidence="2">
    <location>
        <begin position="84"/>
        <end position="107"/>
    </location>
</feature>